<evidence type="ECO:0000256" key="3">
    <source>
        <dbReference type="ARBA" id="ARBA00023002"/>
    </source>
</evidence>
<dbReference type="PANTHER" id="PTHR46300">
    <property type="entry name" value="P450, PUTATIVE (EUROFUNG)-RELATED-RELATED"/>
    <property type="match status" value="1"/>
</dbReference>
<sequence>MAFVTVVLALVGLLTGTVLIAYLRGYGMRPTDYPPGPPTLPIIGNLHQMPMTNLHLKLKEWAKQYGPIISLKLGTQDMIIVSSDKVVRDLIDKRSALYSGRMDVFIREFGDDLNILMRDNDELWRRQRKMYHLRLNVNVANRYIPYQEFEVTQLLHDIAHSPQDYEHHTKRFTTSLASTIIYGWRTTSVDVSHAKLLFEWIDGYAVAAGRLQVMDWWPELRGFFRNAPSWITGISKEMERLKNLEEDLWMELLNEAKQSIDRGSQRASFCTDMIENNNIGSSDYLSDRQMAANAGHAFAGATDTTLNTTLGFIKAMMLYPEVQARAQQEIDKVVGSERMPGWGDWDKLPYMRCIMKETLRWMPSTILGGMPHKLSKTDHYEGYTIPANAGVMINVWGINSDENRAKNPREFNPSRYEGDMLSTGESAALADATKRDHFTFGAGRRICPGLHVAERSLFIGFSRLLWGFKINRPVDVYGNPLPIDIDAVTPGFIVSPVPFKCEFVIRDEKRAALIENEWHKCLEFVDKDGNYTEDFYAKNFGQASVDG</sequence>
<dbReference type="Proteomes" id="UP000738349">
    <property type="component" value="Unassembled WGS sequence"/>
</dbReference>
<name>A0A9P9D0Y5_9HYPO</name>
<evidence type="ECO:0000256" key="2">
    <source>
        <dbReference type="ARBA" id="ARBA00022723"/>
    </source>
</evidence>
<dbReference type="InterPro" id="IPR036396">
    <property type="entry name" value="Cyt_P450_sf"/>
</dbReference>
<reference evidence="8" key="1">
    <citation type="journal article" date="2021" name="Nat. Commun.">
        <title>Genetic determinants of endophytism in the Arabidopsis root mycobiome.</title>
        <authorList>
            <person name="Mesny F."/>
            <person name="Miyauchi S."/>
            <person name="Thiergart T."/>
            <person name="Pickel B."/>
            <person name="Atanasova L."/>
            <person name="Karlsson M."/>
            <person name="Huettel B."/>
            <person name="Barry K.W."/>
            <person name="Haridas S."/>
            <person name="Chen C."/>
            <person name="Bauer D."/>
            <person name="Andreopoulos W."/>
            <person name="Pangilinan J."/>
            <person name="LaButti K."/>
            <person name="Riley R."/>
            <person name="Lipzen A."/>
            <person name="Clum A."/>
            <person name="Drula E."/>
            <person name="Henrissat B."/>
            <person name="Kohler A."/>
            <person name="Grigoriev I.V."/>
            <person name="Martin F.M."/>
            <person name="Hacquard S."/>
        </authorList>
    </citation>
    <scope>NUCLEOTIDE SEQUENCE</scope>
    <source>
        <strain evidence="8">MPI-CAGE-AT-0147</strain>
    </source>
</reference>
<keyword evidence="4 6" id="KW-0408">Iron</keyword>
<keyword evidence="5 7" id="KW-0503">Monooxygenase</keyword>
<evidence type="ECO:0000256" key="5">
    <source>
        <dbReference type="ARBA" id="ARBA00023033"/>
    </source>
</evidence>
<dbReference type="SUPFAM" id="SSF48264">
    <property type="entry name" value="Cytochrome P450"/>
    <property type="match status" value="1"/>
</dbReference>
<dbReference type="PRINTS" id="PR00385">
    <property type="entry name" value="P450"/>
</dbReference>
<organism evidence="8 9">
    <name type="scientific">Dactylonectria macrodidyma</name>
    <dbReference type="NCBI Taxonomy" id="307937"/>
    <lineage>
        <taxon>Eukaryota</taxon>
        <taxon>Fungi</taxon>
        <taxon>Dikarya</taxon>
        <taxon>Ascomycota</taxon>
        <taxon>Pezizomycotina</taxon>
        <taxon>Sordariomycetes</taxon>
        <taxon>Hypocreomycetidae</taxon>
        <taxon>Hypocreales</taxon>
        <taxon>Nectriaceae</taxon>
        <taxon>Dactylonectria</taxon>
    </lineage>
</organism>
<proteinExistence type="inferred from homology"/>
<evidence type="ECO:0000256" key="7">
    <source>
        <dbReference type="RuleBase" id="RU000461"/>
    </source>
</evidence>
<dbReference type="GO" id="GO:0016705">
    <property type="term" value="F:oxidoreductase activity, acting on paired donors, with incorporation or reduction of molecular oxygen"/>
    <property type="evidence" value="ECO:0007669"/>
    <property type="project" value="InterPro"/>
</dbReference>
<dbReference type="InterPro" id="IPR017972">
    <property type="entry name" value="Cyt_P450_CS"/>
</dbReference>
<protein>
    <submittedName>
        <fullName evidence="8">Cytochrome P450</fullName>
    </submittedName>
</protein>
<feature type="binding site" description="axial binding residue" evidence="6">
    <location>
        <position position="447"/>
    </location>
    <ligand>
        <name>heme</name>
        <dbReference type="ChEBI" id="CHEBI:30413"/>
    </ligand>
    <ligandPart>
        <name>Fe</name>
        <dbReference type="ChEBI" id="CHEBI:18248"/>
    </ligandPart>
</feature>
<dbReference type="OrthoDB" id="1103324at2759"/>
<dbReference type="InterPro" id="IPR002401">
    <property type="entry name" value="Cyt_P450_E_grp-I"/>
</dbReference>
<dbReference type="GO" id="GO:0020037">
    <property type="term" value="F:heme binding"/>
    <property type="evidence" value="ECO:0007669"/>
    <property type="project" value="InterPro"/>
</dbReference>
<dbReference type="Pfam" id="PF00067">
    <property type="entry name" value="p450"/>
    <property type="match status" value="1"/>
</dbReference>
<comment type="caution">
    <text evidence="8">The sequence shown here is derived from an EMBL/GenBank/DDBJ whole genome shotgun (WGS) entry which is preliminary data.</text>
</comment>
<dbReference type="CDD" id="cd11065">
    <property type="entry name" value="CYP64-like"/>
    <property type="match status" value="1"/>
</dbReference>
<dbReference type="AlphaFoldDB" id="A0A9P9D0Y5"/>
<keyword evidence="6 7" id="KW-0349">Heme</keyword>
<dbReference type="PRINTS" id="PR00463">
    <property type="entry name" value="EP450I"/>
</dbReference>
<accession>A0A9P9D0Y5</accession>
<dbReference type="GO" id="GO:0004497">
    <property type="term" value="F:monooxygenase activity"/>
    <property type="evidence" value="ECO:0007669"/>
    <property type="project" value="UniProtKB-KW"/>
</dbReference>
<dbReference type="EMBL" id="JAGMUV010000044">
    <property type="protein sequence ID" value="KAH7110698.1"/>
    <property type="molecule type" value="Genomic_DNA"/>
</dbReference>
<dbReference type="PANTHER" id="PTHR46300:SF2">
    <property type="entry name" value="CYTOCHROME P450 MONOOXYGENASE ALNH-RELATED"/>
    <property type="match status" value="1"/>
</dbReference>
<evidence type="ECO:0000256" key="1">
    <source>
        <dbReference type="ARBA" id="ARBA00010617"/>
    </source>
</evidence>
<keyword evidence="9" id="KW-1185">Reference proteome</keyword>
<evidence type="ECO:0000256" key="4">
    <source>
        <dbReference type="ARBA" id="ARBA00023004"/>
    </source>
</evidence>
<gene>
    <name evidence="8" type="ORF">EDB81DRAFT_863030</name>
</gene>
<dbReference type="Gene3D" id="1.10.630.10">
    <property type="entry name" value="Cytochrome P450"/>
    <property type="match status" value="1"/>
</dbReference>
<evidence type="ECO:0000313" key="9">
    <source>
        <dbReference type="Proteomes" id="UP000738349"/>
    </source>
</evidence>
<keyword evidence="3 7" id="KW-0560">Oxidoreductase</keyword>
<keyword evidence="2 6" id="KW-0479">Metal-binding</keyword>
<evidence type="ECO:0000313" key="8">
    <source>
        <dbReference type="EMBL" id="KAH7110698.1"/>
    </source>
</evidence>
<dbReference type="InterPro" id="IPR050364">
    <property type="entry name" value="Cytochrome_P450_fung"/>
</dbReference>
<dbReference type="GO" id="GO:0005506">
    <property type="term" value="F:iron ion binding"/>
    <property type="evidence" value="ECO:0007669"/>
    <property type="project" value="InterPro"/>
</dbReference>
<dbReference type="InterPro" id="IPR001128">
    <property type="entry name" value="Cyt_P450"/>
</dbReference>
<comment type="similarity">
    <text evidence="1 7">Belongs to the cytochrome P450 family.</text>
</comment>
<evidence type="ECO:0000256" key="6">
    <source>
        <dbReference type="PIRSR" id="PIRSR602401-1"/>
    </source>
</evidence>
<dbReference type="PROSITE" id="PS00086">
    <property type="entry name" value="CYTOCHROME_P450"/>
    <property type="match status" value="1"/>
</dbReference>
<comment type="cofactor">
    <cofactor evidence="6">
        <name>heme</name>
        <dbReference type="ChEBI" id="CHEBI:30413"/>
    </cofactor>
</comment>